<feature type="transmembrane region" description="Helical" evidence="10">
    <location>
        <begin position="63"/>
        <end position="82"/>
    </location>
</feature>
<feature type="transmembrane region" description="Helical" evidence="10">
    <location>
        <begin position="192"/>
        <end position="211"/>
    </location>
</feature>
<feature type="transmembrane region" description="Helical" evidence="10">
    <location>
        <begin position="223"/>
        <end position="241"/>
    </location>
</feature>
<accession>A0ABM8AHL9</accession>
<dbReference type="InterPro" id="IPR006153">
    <property type="entry name" value="Cation/H_exchanger_TM"/>
</dbReference>
<evidence type="ECO:0000256" key="4">
    <source>
        <dbReference type="ARBA" id="ARBA00022692"/>
    </source>
</evidence>
<proteinExistence type="predicted"/>
<dbReference type="InterPro" id="IPR018422">
    <property type="entry name" value="Cation/H_exchanger_CPA1"/>
</dbReference>
<evidence type="ECO:0000313" key="13">
    <source>
        <dbReference type="Proteomes" id="UP001064971"/>
    </source>
</evidence>
<dbReference type="Gene3D" id="6.10.140.1330">
    <property type="match status" value="1"/>
</dbReference>
<evidence type="ECO:0000256" key="5">
    <source>
        <dbReference type="ARBA" id="ARBA00022989"/>
    </source>
</evidence>
<gene>
    <name evidence="12" type="ORF">DAETH_32730</name>
</gene>
<feature type="transmembrane region" description="Helical" evidence="10">
    <location>
        <begin position="167"/>
        <end position="186"/>
    </location>
</feature>
<dbReference type="Proteomes" id="UP001064971">
    <property type="component" value="Plasmid pDAETH-1"/>
</dbReference>
<feature type="domain" description="Cation/H+ exchanger transmembrane" evidence="11">
    <location>
        <begin position="27"/>
        <end position="412"/>
    </location>
</feature>
<feature type="transmembrane region" description="Helical" evidence="10">
    <location>
        <begin position="274"/>
        <end position="294"/>
    </location>
</feature>
<keyword evidence="3" id="KW-1003">Cell membrane</keyword>
<organism evidence="12 13">
    <name type="scientific">Deinococcus aetherius</name>
    <dbReference type="NCBI Taxonomy" id="200252"/>
    <lineage>
        <taxon>Bacteria</taxon>
        <taxon>Thermotogati</taxon>
        <taxon>Deinococcota</taxon>
        <taxon>Deinococci</taxon>
        <taxon>Deinococcales</taxon>
        <taxon>Deinococcaceae</taxon>
        <taxon>Deinococcus</taxon>
    </lineage>
</organism>
<feature type="transmembrane region" description="Helical" evidence="10">
    <location>
        <begin position="389"/>
        <end position="413"/>
    </location>
</feature>
<evidence type="ECO:0000256" key="9">
    <source>
        <dbReference type="ARBA" id="ARBA00023201"/>
    </source>
</evidence>
<comment type="subcellular location">
    <subcellularLocation>
        <location evidence="1">Cell membrane</location>
        <topology evidence="1">Multi-pass membrane protein</topology>
    </subcellularLocation>
</comment>
<feature type="transmembrane region" description="Helical" evidence="10">
    <location>
        <begin position="314"/>
        <end position="336"/>
    </location>
</feature>
<keyword evidence="7" id="KW-0406">Ion transport</keyword>
<reference evidence="12" key="1">
    <citation type="submission" date="2022-07" db="EMBL/GenBank/DDBJ databases">
        <title>Complete Genome Sequence of the Radioresistant Bacterium Deinococcus aetherius ST0316, Isolated from the Air Dust collected in Lower Stratosphere above Japan.</title>
        <authorList>
            <person name="Satoh K."/>
            <person name="Hagiwara K."/>
            <person name="Katsumata K."/>
            <person name="Kubo A."/>
            <person name="Yokobori S."/>
            <person name="Yamagishi A."/>
            <person name="Oono Y."/>
            <person name="Narumi I."/>
        </authorList>
    </citation>
    <scope>NUCLEOTIDE SEQUENCE</scope>
    <source>
        <strain evidence="12">ST0316</strain>
        <plasmid evidence="12">pDAETH-1</plasmid>
    </source>
</reference>
<evidence type="ECO:0000256" key="2">
    <source>
        <dbReference type="ARBA" id="ARBA00022448"/>
    </source>
</evidence>
<evidence type="ECO:0000256" key="1">
    <source>
        <dbReference type="ARBA" id="ARBA00004651"/>
    </source>
</evidence>
<keyword evidence="13" id="KW-1185">Reference proteome</keyword>
<sequence>MPDLHARPWEALAMLIFETLLGLLLGAAMLSMVARRLNIPYPTLLAVGGTLVAFLPGAPRVTLPPELILALFVAPVLLDAAADTSLRDLRANAGAVGSLVVVAVGLTTVAVAVTARLLLPEFPWAAAIALGALVAPPDAVAALAVLRQVNPPFRLRKVLEGESLLNDASALLIYTLAVGAVASGSFSLLGALPTFGLVVFGSALVGWALAWPVGRLIERIDDAPTSVIFQFGLTFALWLLAERLGLSPVVTTVVFGLTAGRGPGLAARLRVPSFAVWDAVTFVLNVLAFTLIGLQLGPILDALSGADLRRSLGAALIILAVVVTVRLVWALVYGVVRSRKRSAAGGDASAPPTAAGGLVIGWSGMRGIVTLATALALPEGFPERNFIQLTAFVVVLGTLVIQGLTLRPLLLWLRLPPDTTVERELRLARAMALKAALHSLDGDDSEAAQRLRLEYREGLGQLRGGGDPHNSPDNVLRHGVVAASRRALSELRRSGQIGDDAYHLVETELDWLELSAGPGAAPA</sequence>
<feature type="transmembrane region" description="Helical" evidence="10">
    <location>
        <begin position="247"/>
        <end position="267"/>
    </location>
</feature>
<keyword evidence="5 10" id="KW-1133">Transmembrane helix</keyword>
<feature type="transmembrane region" description="Helical" evidence="10">
    <location>
        <begin position="357"/>
        <end position="377"/>
    </location>
</feature>
<evidence type="ECO:0000256" key="10">
    <source>
        <dbReference type="SAM" id="Phobius"/>
    </source>
</evidence>
<evidence type="ECO:0000313" key="12">
    <source>
        <dbReference type="EMBL" id="BDP43304.1"/>
    </source>
</evidence>
<keyword evidence="9" id="KW-0739">Sodium transport</keyword>
<keyword evidence="12" id="KW-0614">Plasmid</keyword>
<keyword evidence="2" id="KW-0813">Transport</keyword>
<name>A0ABM8AHL9_9DEIO</name>
<evidence type="ECO:0000256" key="3">
    <source>
        <dbReference type="ARBA" id="ARBA00022475"/>
    </source>
</evidence>
<evidence type="ECO:0000259" key="11">
    <source>
        <dbReference type="Pfam" id="PF00999"/>
    </source>
</evidence>
<keyword evidence="4 10" id="KW-0812">Transmembrane</keyword>
<dbReference type="PANTHER" id="PTHR10110:SF86">
    <property type="entry name" value="SODIUM_HYDROGEN EXCHANGER 7"/>
    <property type="match status" value="1"/>
</dbReference>
<dbReference type="PANTHER" id="PTHR10110">
    <property type="entry name" value="SODIUM/HYDROGEN EXCHANGER"/>
    <property type="match status" value="1"/>
</dbReference>
<feature type="transmembrane region" description="Helical" evidence="10">
    <location>
        <begin position="124"/>
        <end position="146"/>
    </location>
</feature>
<feature type="transmembrane region" description="Helical" evidence="10">
    <location>
        <begin position="94"/>
        <end position="118"/>
    </location>
</feature>
<evidence type="ECO:0000256" key="8">
    <source>
        <dbReference type="ARBA" id="ARBA00023136"/>
    </source>
</evidence>
<feature type="transmembrane region" description="Helical" evidence="10">
    <location>
        <begin position="12"/>
        <end position="32"/>
    </location>
</feature>
<geneLocation type="plasmid" evidence="12 13">
    <name>pDAETH-1</name>
</geneLocation>
<dbReference type="Pfam" id="PF00999">
    <property type="entry name" value="Na_H_Exchanger"/>
    <property type="match status" value="1"/>
</dbReference>
<protein>
    <submittedName>
        <fullName evidence="12">Sodium:proton antiporter</fullName>
    </submittedName>
</protein>
<evidence type="ECO:0000256" key="7">
    <source>
        <dbReference type="ARBA" id="ARBA00023065"/>
    </source>
</evidence>
<dbReference type="EMBL" id="AP026561">
    <property type="protein sequence ID" value="BDP43304.1"/>
    <property type="molecule type" value="Genomic_DNA"/>
</dbReference>
<keyword evidence="8 10" id="KW-0472">Membrane</keyword>
<feature type="transmembrane region" description="Helical" evidence="10">
    <location>
        <begin position="39"/>
        <end position="57"/>
    </location>
</feature>
<keyword evidence="6" id="KW-0915">Sodium</keyword>
<evidence type="ECO:0000256" key="6">
    <source>
        <dbReference type="ARBA" id="ARBA00023053"/>
    </source>
</evidence>